<evidence type="ECO:0000256" key="9">
    <source>
        <dbReference type="PIRSR" id="PIRSR006431-1"/>
    </source>
</evidence>
<feature type="active site" evidence="9">
    <location>
        <position position="275"/>
    </location>
</feature>
<evidence type="ECO:0000256" key="6">
    <source>
        <dbReference type="ARBA" id="ARBA00022670"/>
    </source>
</evidence>
<proteinExistence type="inferred from homology"/>
<keyword evidence="13" id="KW-1185">Reference proteome</keyword>
<comment type="caution">
    <text evidence="12">The sequence shown here is derived from an EMBL/GenBank/DDBJ whole genome shotgun (WGS) entry which is preliminary data.</text>
</comment>
<dbReference type="GO" id="GO:0004177">
    <property type="term" value="F:aminopeptidase activity"/>
    <property type="evidence" value="ECO:0007669"/>
    <property type="project" value="UniProtKB-UniRule"/>
</dbReference>
<evidence type="ECO:0000256" key="3">
    <source>
        <dbReference type="ARBA" id="ARBA00010088"/>
    </source>
</evidence>
<sequence>MELFEKAPVRASGMLPVGGVHQIYWEESGNPDGIPALYLHGGPGGSLNKGSYRTKFDPARFRIIGLDQRGCGRSTPRVTAPGYDLGENTTSLLIDDLERLREHLGVERWLVNGVSWGSTLALAYAQAHPNRVTAVVLMAVTTTDRFQVEWITETVGAIYPEAWDRVAGHAERAGVGYRRGEGRLIEAYARLMTHPDPAVRDAASYAWTAWEDSHVSIGNDAPPGGGHRDDTDHRHVFATLVTHYWAHDAFLNPPILDRMDRVRHIPATLIHGRRDVSGPAVVPWRLHQKWPGSELIVVENEGHGGPTMVEAWCLANTRHADRLEREPPATRRSN</sequence>
<dbReference type="EMBL" id="VIVK01000001">
    <property type="protein sequence ID" value="TWD84203.1"/>
    <property type="molecule type" value="Genomic_DNA"/>
</dbReference>
<evidence type="ECO:0000256" key="5">
    <source>
        <dbReference type="ARBA" id="ARBA00022490"/>
    </source>
</evidence>
<dbReference type="Proteomes" id="UP000318380">
    <property type="component" value="Unassembled WGS sequence"/>
</dbReference>
<organism evidence="12 13">
    <name type="scientific">Kribbella amoyensis</name>
    <dbReference type="NCBI Taxonomy" id="996641"/>
    <lineage>
        <taxon>Bacteria</taxon>
        <taxon>Bacillati</taxon>
        <taxon>Actinomycetota</taxon>
        <taxon>Actinomycetes</taxon>
        <taxon>Propionibacteriales</taxon>
        <taxon>Kribbellaceae</taxon>
        <taxon>Kribbella</taxon>
    </lineage>
</organism>
<evidence type="ECO:0000256" key="2">
    <source>
        <dbReference type="ARBA" id="ARBA00004496"/>
    </source>
</evidence>
<evidence type="ECO:0000313" key="13">
    <source>
        <dbReference type="Proteomes" id="UP000318380"/>
    </source>
</evidence>
<dbReference type="PANTHER" id="PTHR43722">
    <property type="entry name" value="PROLINE IMINOPEPTIDASE"/>
    <property type="match status" value="1"/>
</dbReference>
<dbReference type="EC" id="3.4.11.5" evidence="8 10"/>
<keyword evidence="4 8" id="KW-0031">Aminopeptidase</keyword>
<evidence type="ECO:0000256" key="7">
    <source>
        <dbReference type="ARBA" id="ARBA00022801"/>
    </source>
</evidence>
<dbReference type="Gene3D" id="3.40.50.1820">
    <property type="entry name" value="alpha/beta hydrolase"/>
    <property type="match status" value="1"/>
</dbReference>
<dbReference type="AlphaFoldDB" id="A0A561BZA4"/>
<dbReference type="InterPro" id="IPR000073">
    <property type="entry name" value="AB_hydrolase_1"/>
</dbReference>
<comment type="catalytic activity">
    <reaction evidence="1 8 10">
        <text>Release of N-terminal proline from a peptide.</text>
        <dbReference type="EC" id="3.4.11.5"/>
    </reaction>
</comment>
<keyword evidence="7 8" id="KW-0378">Hydrolase</keyword>
<reference evidence="12 13" key="1">
    <citation type="submission" date="2019-06" db="EMBL/GenBank/DDBJ databases">
        <title>Sequencing the genomes of 1000 actinobacteria strains.</title>
        <authorList>
            <person name="Klenk H.-P."/>
        </authorList>
    </citation>
    <scope>NUCLEOTIDE SEQUENCE [LARGE SCALE GENOMIC DNA]</scope>
    <source>
        <strain evidence="12 13">DSM 24683</strain>
    </source>
</reference>
<evidence type="ECO:0000256" key="10">
    <source>
        <dbReference type="RuleBase" id="RU003421"/>
    </source>
</evidence>
<dbReference type="PRINTS" id="PR00793">
    <property type="entry name" value="PROAMNOPTASE"/>
</dbReference>
<dbReference type="SUPFAM" id="SSF53474">
    <property type="entry name" value="alpha/beta-Hydrolases"/>
    <property type="match status" value="1"/>
</dbReference>
<dbReference type="PIRSF" id="PIRSF006431">
    <property type="entry name" value="Pept_S33"/>
    <property type="match status" value="1"/>
</dbReference>
<dbReference type="PRINTS" id="PR00111">
    <property type="entry name" value="ABHYDROLASE"/>
</dbReference>
<dbReference type="InterPro" id="IPR005944">
    <property type="entry name" value="Pro_iminopeptidase"/>
</dbReference>
<dbReference type="NCBIfam" id="TIGR01249">
    <property type="entry name" value="pro_imino_pep_1"/>
    <property type="match status" value="1"/>
</dbReference>
<comment type="similarity">
    <text evidence="3 8 10">Belongs to the peptidase S33 family.</text>
</comment>
<evidence type="ECO:0000259" key="11">
    <source>
        <dbReference type="Pfam" id="PF00561"/>
    </source>
</evidence>
<dbReference type="InterPro" id="IPR002410">
    <property type="entry name" value="Peptidase_S33"/>
</dbReference>
<dbReference type="GO" id="GO:0006508">
    <property type="term" value="P:proteolysis"/>
    <property type="evidence" value="ECO:0007669"/>
    <property type="project" value="UniProtKB-KW"/>
</dbReference>
<accession>A0A561BZA4</accession>
<dbReference type="GO" id="GO:0005737">
    <property type="term" value="C:cytoplasm"/>
    <property type="evidence" value="ECO:0007669"/>
    <property type="project" value="UniProtKB-SubCell"/>
</dbReference>
<gene>
    <name evidence="12" type="ORF">FB561_5378</name>
</gene>
<comment type="subcellular location">
    <subcellularLocation>
        <location evidence="2 8">Cytoplasm</location>
    </subcellularLocation>
</comment>
<dbReference type="Pfam" id="PF00561">
    <property type="entry name" value="Abhydrolase_1"/>
    <property type="match status" value="1"/>
</dbReference>
<dbReference type="InterPro" id="IPR029058">
    <property type="entry name" value="AB_hydrolase_fold"/>
</dbReference>
<feature type="active site" description="Proton donor" evidence="9">
    <location>
        <position position="303"/>
    </location>
</feature>
<name>A0A561BZA4_9ACTN</name>
<evidence type="ECO:0000256" key="1">
    <source>
        <dbReference type="ARBA" id="ARBA00001585"/>
    </source>
</evidence>
<evidence type="ECO:0000256" key="8">
    <source>
        <dbReference type="PIRNR" id="PIRNR006431"/>
    </source>
</evidence>
<dbReference type="PANTHER" id="PTHR43722:SF1">
    <property type="entry name" value="PROLINE IMINOPEPTIDASE"/>
    <property type="match status" value="1"/>
</dbReference>
<feature type="domain" description="AB hydrolase-1" evidence="11">
    <location>
        <begin position="37"/>
        <end position="303"/>
    </location>
</feature>
<keyword evidence="5 8" id="KW-0963">Cytoplasm</keyword>
<keyword evidence="6 8" id="KW-0645">Protease</keyword>
<protein>
    <recommendedName>
        <fullName evidence="8 10">Proline iminopeptidase</fullName>
        <shortName evidence="8">PIP</shortName>
        <ecNumber evidence="8 10">3.4.11.5</ecNumber>
    </recommendedName>
    <alternativeName>
        <fullName evidence="8">Prolyl aminopeptidase</fullName>
    </alternativeName>
</protein>
<evidence type="ECO:0000256" key="4">
    <source>
        <dbReference type="ARBA" id="ARBA00022438"/>
    </source>
</evidence>
<feature type="active site" description="Nucleophile" evidence="9">
    <location>
        <position position="115"/>
    </location>
</feature>
<evidence type="ECO:0000313" key="12">
    <source>
        <dbReference type="EMBL" id="TWD84203.1"/>
    </source>
</evidence>